<keyword evidence="2" id="KW-0378">Hydrolase</keyword>
<dbReference type="InterPro" id="IPR027417">
    <property type="entry name" value="P-loop_NTPase"/>
</dbReference>
<dbReference type="KEGG" id="lak:106151711"/>
<evidence type="ECO:0000259" key="5">
    <source>
        <dbReference type="PROSITE" id="PS51715"/>
    </source>
</evidence>
<dbReference type="GO" id="GO:0005525">
    <property type="term" value="F:GTP binding"/>
    <property type="evidence" value="ECO:0007669"/>
    <property type="project" value="UniProtKB-KW"/>
</dbReference>
<dbReference type="Pfam" id="PF02263">
    <property type="entry name" value="GBP"/>
    <property type="match status" value="1"/>
</dbReference>
<organism evidence="6 7">
    <name type="scientific">Lingula anatina</name>
    <name type="common">Brachiopod</name>
    <name type="synonym">Lingula unguis</name>
    <dbReference type="NCBI Taxonomy" id="7574"/>
    <lineage>
        <taxon>Eukaryota</taxon>
        <taxon>Metazoa</taxon>
        <taxon>Spiralia</taxon>
        <taxon>Lophotrochozoa</taxon>
        <taxon>Brachiopoda</taxon>
        <taxon>Linguliformea</taxon>
        <taxon>Lingulata</taxon>
        <taxon>Lingulida</taxon>
        <taxon>Linguloidea</taxon>
        <taxon>Lingulidae</taxon>
        <taxon>Lingula</taxon>
    </lineage>
</organism>
<name>A0A1S3H503_LINAN</name>
<accession>A0A1S3H503</accession>
<evidence type="ECO:0000256" key="1">
    <source>
        <dbReference type="ARBA" id="ARBA00022741"/>
    </source>
</evidence>
<evidence type="ECO:0000313" key="6">
    <source>
        <dbReference type="Proteomes" id="UP000085678"/>
    </source>
</evidence>
<dbReference type="SUPFAM" id="SSF52540">
    <property type="entry name" value="P-loop containing nucleoside triphosphate hydrolases"/>
    <property type="match status" value="1"/>
</dbReference>
<reference evidence="7" key="1">
    <citation type="submission" date="2025-08" db="UniProtKB">
        <authorList>
            <consortium name="RefSeq"/>
        </authorList>
    </citation>
    <scope>IDENTIFICATION</scope>
    <source>
        <tissue evidence="7">Gonads</tissue>
    </source>
</reference>
<comment type="similarity">
    <text evidence="4">Belongs to the TRAFAC class dynamin-like GTPase superfamily. GB1/RHD3 GTPase family.</text>
</comment>
<dbReference type="Gene3D" id="3.40.50.300">
    <property type="entry name" value="P-loop containing nucleotide triphosphate hydrolases"/>
    <property type="match status" value="1"/>
</dbReference>
<dbReference type="OrthoDB" id="5958801at2759"/>
<dbReference type="GeneID" id="106151711"/>
<dbReference type="SUPFAM" id="SSF48340">
    <property type="entry name" value="Interferon-induced guanylate-binding protein 1 (GBP1), C-terminal domain"/>
    <property type="match status" value="1"/>
</dbReference>
<keyword evidence="3" id="KW-0342">GTP-binding</keyword>
<dbReference type="Proteomes" id="UP000085678">
    <property type="component" value="Unplaced"/>
</dbReference>
<sequence length="409" mass="46245">MATEDRSLTAPHIRQGYEILPISQRDLATRQTSVPLILPNDYQYDPSSVKVVKRPGVIRTHLVVVDEALELLRDVKDPVSVVGICGTAQSGKSYAVSRLAGTHDAFELGNKMYPKSSGIWMGTKVLRNREKGFVTILLDSEGTDAVYPEYADHGGLLVMMVLLTSLLIYNTMKVPTKKDLVELKVLTDVIGKIRVKENEEVTEDMGALRRVFPNFMWLLRDVYLKLVHPDTGEEMTPSDYVKEVVFKKDTQKKEETDQEKIGRAIMTIFERVEAFTLPLPGGSDVVEDIVANANNIELKFNEKMKEFIEYILSDLECNKDMTVNSKITGDQLATMLQHYVQAVNDPDDVPVIKSAWGASVELRHKKILGNMVVKYNTEMEHQTREVLRMSLPRIQVMALDEVQRDPYGQ</sequence>
<evidence type="ECO:0000256" key="3">
    <source>
        <dbReference type="ARBA" id="ARBA00023134"/>
    </source>
</evidence>
<evidence type="ECO:0000313" key="7">
    <source>
        <dbReference type="RefSeq" id="XP_013380546.1"/>
    </source>
</evidence>
<dbReference type="InterPro" id="IPR015894">
    <property type="entry name" value="Guanylate-bd_N"/>
</dbReference>
<evidence type="ECO:0000256" key="2">
    <source>
        <dbReference type="ARBA" id="ARBA00022801"/>
    </source>
</evidence>
<dbReference type="InterPro" id="IPR036543">
    <property type="entry name" value="Guanylate-bd_C_sf"/>
</dbReference>
<keyword evidence="6" id="KW-1185">Reference proteome</keyword>
<dbReference type="PANTHER" id="PTHR10751">
    <property type="entry name" value="GUANYLATE BINDING PROTEIN"/>
    <property type="match status" value="1"/>
</dbReference>
<dbReference type="GO" id="GO:0003924">
    <property type="term" value="F:GTPase activity"/>
    <property type="evidence" value="ECO:0007669"/>
    <property type="project" value="InterPro"/>
</dbReference>
<dbReference type="InParanoid" id="A0A1S3H503"/>
<proteinExistence type="inferred from homology"/>
<feature type="domain" description="GB1/RHD3-type G" evidence="5">
    <location>
        <begin position="76"/>
        <end position="260"/>
    </location>
</feature>
<dbReference type="RefSeq" id="XP_013380546.1">
    <property type="nucleotide sequence ID" value="XM_013525092.1"/>
</dbReference>
<keyword evidence="1" id="KW-0547">Nucleotide-binding</keyword>
<protein>
    <submittedName>
        <fullName evidence="7">Guanylate-binding protein 1-like</fullName>
    </submittedName>
</protein>
<dbReference type="PROSITE" id="PS51715">
    <property type="entry name" value="G_GB1_RHD3"/>
    <property type="match status" value="1"/>
</dbReference>
<evidence type="ECO:0000256" key="4">
    <source>
        <dbReference type="PROSITE-ProRule" id="PRU01052"/>
    </source>
</evidence>
<gene>
    <name evidence="7" type="primary">LOC106151711</name>
</gene>
<dbReference type="AlphaFoldDB" id="A0A1S3H503"/>
<dbReference type="InterPro" id="IPR030386">
    <property type="entry name" value="G_GB1_RHD3_dom"/>
</dbReference>